<feature type="transmembrane region" description="Helical" evidence="1">
    <location>
        <begin position="54"/>
        <end position="76"/>
    </location>
</feature>
<accession>A0A0G1XI48</accession>
<proteinExistence type="predicted"/>
<protein>
    <submittedName>
        <fullName evidence="2">Uncharacterized protein</fullName>
    </submittedName>
</protein>
<dbReference type="Proteomes" id="UP000034445">
    <property type="component" value="Unassembled WGS sequence"/>
</dbReference>
<reference evidence="2 3" key="1">
    <citation type="journal article" date="2015" name="Nature">
        <title>rRNA introns, odd ribosomes, and small enigmatic genomes across a large radiation of phyla.</title>
        <authorList>
            <person name="Brown C.T."/>
            <person name="Hug L.A."/>
            <person name="Thomas B.C."/>
            <person name="Sharon I."/>
            <person name="Castelle C.J."/>
            <person name="Singh A."/>
            <person name="Wilkins M.J."/>
            <person name="Williams K.H."/>
            <person name="Banfield J.F."/>
        </authorList>
    </citation>
    <scope>NUCLEOTIDE SEQUENCE [LARGE SCALE GENOMIC DNA]</scope>
</reference>
<evidence type="ECO:0000313" key="2">
    <source>
        <dbReference type="EMBL" id="KKW30601.1"/>
    </source>
</evidence>
<name>A0A0G1XI48_9BACT</name>
<organism evidence="2 3">
    <name type="scientific">Candidatus Kaiserbacteria bacterium GW2011_GWC2_52_8b</name>
    <dbReference type="NCBI Taxonomy" id="1618676"/>
    <lineage>
        <taxon>Bacteria</taxon>
        <taxon>Candidatus Kaiseribacteriota</taxon>
    </lineage>
</organism>
<keyword evidence="1" id="KW-0472">Membrane</keyword>
<evidence type="ECO:0000313" key="3">
    <source>
        <dbReference type="Proteomes" id="UP000034445"/>
    </source>
</evidence>
<dbReference type="EMBL" id="LCRF01000036">
    <property type="protein sequence ID" value="KKW30601.1"/>
    <property type="molecule type" value="Genomic_DNA"/>
</dbReference>
<keyword evidence="1" id="KW-0812">Transmembrane</keyword>
<dbReference type="AlphaFoldDB" id="A0A0G1XI48"/>
<gene>
    <name evidence="2" type="ORF">UY74_C0036G0004</name>
</gene>
<evidence type="ECO:0000256" key="1">
    <source>
        <dbReference type="SAM" id="Phobius"/>
    </source>
</evidence>
<keyword evidence="1" id="KW-1133">Transmembrane helix</keyword>
<feature type="transmembrane region" description="Helical" evidence="1">
    <location>
        <begin position="29"/>
        <end position="48"/>
    </location>
</feature>
<comment type="caution">
    <text evidence="2">The sequence shown here is derived from an EMBL/GenBank/DDBJ whole genome shotgun (WGS) entry which is preliminary data.</text>
</comment>
<sequence>MTSETQSKFHNWKAPESIPGIRLFWSKGFLHYAWVSGLFSVANIFFLWLFIDIFAIPTVLSSIIVIGGTFFLRYVVFHIFKVM</sequence>